<feature type="region of interest" description="Disordered" evidence="1">
    <location>
        <begin position="1"/>
        <end position="37"/>
    </location>
</feature>
<gene>
    <name evidence="4" type="primary">LOC107960649</name>
</gene>
<sequence length="800" mass="91208">MQKEMQEQLQAQMQEQLAKVQQEMRDQMLESQRNMLESQNSMISKLTQLFKEGSDKGKYPMVDTRNDNEDSACPTSFAPTNMQTQPPRVSVNVQPLYQTGTSAPVNFPAGSSTNPKDNLANPQVPDFDDAAELEKEKIELPKQMEDQYKWLVEKFKALGSVDDYCGMDARELSLVLDLLLPPKFKMPEFERYNGTSCPEAHITMFCRRMTGHVNNDQLLIHYFQDSLAGAAAKWYNQLSRTQVKSWKDLAQAFMKQYGHITDIAPDRITLQNMEKKPSESFRQYAQRWREVATQVQPPLLEKETTMLFINTLKAPFITHMLGNATKSFANIVMSGEMIENAIRSGKIEVGENTRRSAPKKRENEVGNVSSGYAKLATVSQSKAIVIGQQASLRREPNMRQNTEKFQFTPIPVTYRELYKNLFDAHVVAPFHLEPLQPPYPKWYDANAQYEYHAGITWHSIENCTSFKRCVERLIKAGVLKFDDTPGTGNPLPSHTDKGVNAIIENVGRKVKLNIAEVRTPLKLVWNEMQKRGLVPQGLGDKIQDTRNYCEFHHEKDHEIQNCIEFRALVQGLMDNKELKFFESVEEEDVCSLIGESSEEGGRASRLVIIISKPRVSEVEARVTPRVIIQKPTASPYKDSHRVPWNYNCSITVSDKEGSINTSNIEVEPTKGKLVMFKKEAEGSESQVNEPVMETEAKEFSKFLRHSEYSVVEQLHQRPDRISVLALLLNLEVHRKALMKVLNETYVADDILVNKLDRLVGNISAGNFISFSDDEIPPWVGGLLRLYMSLHVARGIRYPEY</sequence>
<evidence type="ECO:0000259" key="2">
    <source>
        <dbReference type="Pfam" id="PF03732"/>
    </source>
</evidence>
<protein>
    <recommendedName>
        <fullName evidence="2">Retrotransposon gag domain-containing protein</fullName>
    </recommendedName>
</protein>
<dbReference type="Proteomes" id="UP000818029">
    <property type="component" value="Chromosome A13"/>
</dbReference>
<name>A0A1U8PMM9_GOSHI</name>
<accession>A0A1U8PMM9</accession>
<feature type="compositionally biased region" description="Low complexity" evidence="1">
    <location>
        <begin position="7"/>
        <end position="19"/>
    </location>
</feature>
<dbReference type="GeneID" id="107960649"/>
<dbReference type="AlphaFoldDB" id="A0A1U8PMM9"/>
<dbReference type="PaxDb" id="3635-A0A1U8PMM9"/>
<dbReference type="PANTHER" id="PTHR32108:SF5">
    <property type="entry name" value="DYNACTIN SUBUNIT 1-LIKE"/>
    <property type="match status" value="1"/>
</dbReference>
<reference evidence="4" key="2">
    <citation type="submission" date="2025-08" db="UniProtKB">
        <authorList>
            <consortium name="RefSeq"/>
        </authorList>
    </citation>
    <scope>IDENTIFICATION</scope>
</reference>
<dbReference type="Pfam" id="PF03732">
    <property type="entry name" value="Retrotrans_gag"/>
    <property type="match status" value="1"/>
</dbReference>
<organism evidence="3 4">
    <name type="scientific">Gossypium hirsutum</name>
    <name type="common">Upland cotton</name>
    <name type="synonym">Gossypium mexicanum</name>
    <dbReference type="NCBI Taxonomy" id="3635"/>
    <lineage>
        <taxon>Eukaryota</taxon>
        <taxon>Viridiplantae</taxon>
        <taxon>Streptophyta</taxon>
        <taxon>Embryophyta</taxon>
        <taxon>Tracheophyta</taxon>
        <taxon>Spermatophyta</taxon>
        <taxon>Magnoliopsida</taxon>
        <taxon>eudicotyledons</taxon>
        <taxon>Gunneridae</taxon>
        <taxon>Pentapetalae</taxon>
        <taxon>rosids</taxon>
        <taxon>malvids</taxon>
        <taxon>Malvales</taxon>
        <taxon>Malvaceae</taxon>
        <taxon>Malvoideae</taxon>
        <taxon>Gossypium</taxon>
    </lineage>
</organism>
<proteinExistence type="predicted"/>
<keyword evidence="3" id="KW-1185">Reference proteome</keyword>
<dbReference type="KEGG" id="ghi:107960649"/>
<evidence type="ECO:0000313" key="3">
    <source>
        <dbReference type="Proteomes" id="UP000818029"/>
    </source>
</evidence>
<dbReference type="PANTHER" id="PTHR32108">
    <property type="entry name" value="DNA-DIRECTED RNA POLYMERASE SUBUNIT ALPHA"/>
    <property type="match status" value="1"/>
</dbReference>
<feature type="domain" description="Retrotransposon gag" evidence="2">
    <location>
        <begin position="223"/>
        <end position="309"/>
    </location>
</feature>
<dbReference type="RefSeq" id="XP_016752446.2">
    <property type="nucleotide sequence ID" value="XM_016896957.2"/>
</dbReference>
<dbReference type="InterPro" id="IPR005162">
    <property type="entry name" value="Retrotrans_gag_dom"/>
</dbReference>
<evidence type="ECO:0000313" key="4">
    <source>
        <dbReference type="RefSeq" id="XP_016752446.2"/>
    </source>
</evidence>
<evidence type="ECO:0000256" key="1">
    <source>
        <dbReference type="SAM" id="MobiDB-lite"/>
    </source>
</evidence>
<reference evidence="3" key="1">
    <citation type="journal article" date="2020" name="Nat. Genet.">
        <title>Genomic diversifications of five Gossypium allopolyploid species and their impact on cotton improvement.</title>
        <authorList>
            <person name="Chen Z.J."/>
            <person name="Sreedasyam A."/>
            <person name="Ando A."/>
            <person name="Song Q."/>
            <person name="De Santiago L.M."/>
            <person name="Hulse-Kemp A.M."/>
            <person name="Ding M."/>
            <person name="Ye W."/>
            <person name="Kirkbride R.C."/>
            <person name="Jenkins J."/>
            <person name="Plott C."/>
            <person name="Lovell J."/>
            <person name="Lin Y.M."/>
            <person name="Vaughn R."/>
            <person name="Liu B."/>
            <person name="Simpson S."/>
            <person name="Scheffler B.E."/>
            <person name="Wen L."/>
            <person name="Saski C.A."/>
            <person name="Grover C.E."/>
            <person name="Hu G."/>
            <person name="Conover J.L."/>
            <person name="Carlson J.W."/>
            <person name="Shu S."/>
            <person name="Boston L.B."/>
            <person name="Williams M."/>
            <person name="Peterson D.G."/>
            <person name="McGee K."/>
            <person name="Jones D.C."/>
            <person name="Wendel J.F."/>
            <person name="Stelly D.M."/>
            <person name="Grimwood J."/>
            <person name="Schmutz J."/>
        </authorList>
    </citation>
    <scope>NUCLEOTIDE SEQUENCE [LARGE SCALE GENOMIC DNA]</scope>
    <source>
        <strain evidence="3">cv. TM-1</strain>
    </source>
</reference>